<dbReference type="SMART" id="SM00220">
    <property type="entry name" value="S_TKc"/>
    <property type="match status" value="1"/>
</dbReference>
<dbReference type="Gene3D" id="1.25.10.10">
    <property type="entry name" value="Leucine-rich Repeat Variant"/>
    <property type="match status" value="1"/>
</dbReference>
<dbReference type="PROSITE" id="PS50011">
    <property type="entry name" value="PROTEIN_KINASE_DOM"/>
    <property type="match status" value="1"/>
</dbReference>
<dbReference type="InterPro" id="IPR011009">
    <property type="entry name" value="Kinase-like_dom_sf"/>
</dbReference>
<dbReference type="CDD" id="cd14011">
    <property type="entry name" value="PK_SCY1_like"/>
    <property type="match status" value="1"/>
</dbReference>
<feature type="compositionally biased region" description="Polar residues" evidence="2">
    <location>
        <begin position="645"/>
        <end position="669"/>
    </location>
</feature>
<feature type="region of interest" description="Disordered" evidence="2">
    <location>
        <begin position="769"/>
        <end position="793"/>
    </location>
</feature>
<dbReference type="EMBL" id="HBUF01039943">
    <property type="protein sequence ID" value="CAG6617803.1"/>
    <property type="molecule type" value="Transcribed_RNA"/>
</dbReference>
<dbReference type="Pfam" id="PF00069">
    <property type="entry name" value="Pkinase"/>
    <property type="match status" value="1"/>
</dbReference>
<dbReference type="InterPro" id="IPR000719">
    <property type="entry name" value="Prot_kinase_dom"/>
</dbReference>
<dbReference type="AlphaFoldDB" id="A0A8D8LZE4"/>
<dbReference type="PANTHER" id="PTHR12984:SF6">
    <property type="entry name" value="SCY1-LIKE PROTEIN 2"/>
    <property type="match status" value="1"/>
</dbReference>
<dbReference type="SUPFAM" id="SSF48371">
    <property type="entry name" value="ARM repeat"/>
    <property type="match status" value="1"/>
</dbReference>
<feature type="compositionally biased region" description="Low complexity" evidence="2">
    <location>
        <begin position="779"/>
        <end position="793"/>
    </location>
</feature>
<accession>A0A8D8LZE4</accession>
<feature type="region of interest" description="Disordered" evidence="2">
    <location>
        <begin position="630"/>
        <end position="671"/>
    </location>
</feature>
<evidence type="ECO:0000313" key="4">
    <source>
        <dbReference type="EMBL" id="CAG6617803.1"/>
    </source>
</evidence>
<comment type="similarity">
    <text evidence="1">Belongs to the protein kinase superfamily.</text>
</comment>
<dbReference type="PANTHER" id="PTHR12984">
    <property type="entry name" value="SCY1-RELATED S/T PROTEIN KINASE-LIKE"/>
    <property type="match status" value="1"/>
</dbReference>
<protein>
    <submittedName>
        <fullName evidence="4">SCY1-like protein 2</fullName>
    </submittedName>
</protein>
<dbReference type="EMBL" id="HBUF01556362">
    <property type="protein sequence ID" value="CAG6760433.1"/>
    <property type="molecule type" value="Transcribed_RNA"/>
</dbReference>
<dbReference type="InterPro" id="IPR051177">
    <property type="entry name" value="CIK-Related_Protein"/>
</dbReference>
<dbReference type="GO" id="GO:0005524">
    <property type="term" value="F:ATP binding"/>
    <property type="evidence" value="ECO:0007669"/>
    <property type="project" value="InterPro"/>
</dbReference>
<evidence type="ECO:0000259" key="3">
    <source>
        <dbReference type="PROSITE" id="PS50011"/>
    </source>
</evidence>
<evidence type="ECO:0000256" key="1">
    <source>
        <dbReference type="ARBA" id="ARBA00038349"/>
    </source>
</evidence>
<dbReference type="InterPro" id="IPR011989">
    <property type="entry name" value="ARM-like"/>
</dbReference>
<dbReference type="GO" id="GO:0004672">
    <property type="term" value="F:protein kinase activity"/>
    <property type="evidence" value="ECO:0007669"/>
    <property type="project" value="InterPro"/>
</dbReference>
<dbReference type="EMBL" id="HBUF01039942">
    <property type="protein sequence ID" value="CAG6617802.1"/>
    <property type="molecule type" value="Transcribed_RNA"/>
</dbReference>
<reference evidence="4" key="1">
    <citation type="submission" date="2021-05" db="EMBL/GenBank/DDBJ databases">
        <authorList>
            <person name="Alioto T."/>
            <person name="Alioto T."/>
            <person name="Gomez Garrido J."/>
        </authorList>
    </citation>
    <scope>NUCLEOTIDE SEQUENCE</scope>
</reference>
<dbReference type="EMBL" id="HBUF01556361">
    <property type="protein sequence ID" value="CAG6760432.1"/>
    <property type="molecule type" value="Transcribed_RNA"/>
</dbReference>
<proteinExistence type="inferred from homology"/>
<name>A0A8D8LZE4_9HEMI</name>
<evidence type="ECO:0000256" key="2">
    <source>
        <dbReference type="SAM" id="MobiDB-lite"/>
    </source>
</evidence>
<organism evidence="4">
    <name type="scientific">Cacopsylla melanoneura</name>
    <dbReference type="NCBI Taxonomy" id="428564"/>
    <lineage>
        <taxon>Eukaryota</taxon>
        <taxon>Metazoa</taxon>
        <taxon>Ecdysozoa</taxon>
        <taxon>Arthropoda</taxon>
        <taxon>Hexapoda</taxon>
        <taxon>Insecta</taxon>
        <taxon>Pterygota</taxon>
        <taxon>Neoptera</taxon>
        <taxon>Paraneoptera</taxon>
        <taxon>Hemiptera</taxon>
        <taxon>Sternorrhyncha</taxon>
        <taxon>Psylloidea</taxon>
        <taxon>Psyllidae</taxon>
        <taxon>Psyllinae</taxon>
        <taxon>Cacopsylla</taxon>
    </lineage>
</organism>
<sequence length="842" mass="95539">MDVFNKLKSTVTSTVNQISSVLPGNPVTREYDITGHIGSAGQGLLWKIYSGTKRSTNQDASIFVLEKRQLDKLDMKLREEYFIFVKKGVSQLTRLRHPQILTVQHPLEESRESLAFATEPVLASLANVLGHTDNLPCPLPTHLRSYKLYDIEIKYGLMQIGEGLNFLHNDAKKIHHNLCPHNIIVSYHGAWKIFGFDFCRELSGSSDMRVEIGSIDASFYNTPNYDYLAPECLDPTRQLTTASDMFSLGALICAVHNKGKSIISADQNISYYKRAVQELRTVPPTCLLNIDEGLREHVKMMLNFSPELRADNHDFLKSPYFDDIGVKTLNYLDSIFQWDNLEKSKFYKGLPQIMEKLPHRISTNRILPCLIKEFINTSMVPFVLPNVLYIAEQCTQQEFTRDILPYLIPVMKVQEPIQVLLIFMQKMEVLLKLTPPEQVKSEVLPLLYRALESESQQIQELCLSVLPSLANLIEYPAMKNALLPRIKRLCISTSHISVRVNSLVCLGKLIEYLDKWLVLDEVLPFLPQIPSRDPAVLMGILGIYKLVLNHKKMAISKEIMATKILPFLMPLMIENSLSLNQFNSLVALVKDMVNKVEAEHRTKLEQLNSIAQEQKTFEMSAASVVIESKPPVTSNNHVDLDQLFGNPSPSRTQEKNNLSKPSNHISRSLSFEEKHRIINEKEAHMRLQQEPKIELSSGQSQSNLLDDDLKKMSLAQLDRVQNFSSPPSQQNNSPYQQNAVMQPYNFMSNQNNSMFPVQNSMINPIHNKSMKPSPMQQWSQKSSLNSNSFSDLSPLTKNKVPMNSMMPNTLMGLNHTSVCSVNSVGQSNVKQLSQSEINDLLN</sequence>
<dbReference type="InterPro" id="IPR016024">
    <property type="entry name" value="ARM-type_fold"/>
</dbReference>
<dbReference type="EMBL" id="HBUF01556363">
    <property type="protein sequence ID" value="CAG6760434.1"/>
    <property type="molecule type" value="Transcribed_RNA"/>
</dbReference>
<dbReference type="Gene3D" id="1.10.510.10">
    <property type="entry name" value="Transferase(Phosphotransferase) domain 1"/>
    <property type="match status" value="1"/>
</dbReference>
<dbReference type="Gene3D" id="3.30.200.20">
    <property type="entry name" value="Phosphorylase Kinase, domain 1"/>
    <property type="match status" value="1"/>
</dbReference>
<dbReference type="SUPFAM" id="SSF56112">
    <property type="entry name" value="Protein kinase-like (PK-like)"/>
    <property type="match status" value="1"/>
</dbReference>
<dbReference type="FunFam" id="1.25.10.10:FF:000189">
    <property type="entry name" value="SCY1-like pseudokinase 2"/>
    <property type="match status" value="1"/>
</dbReference>
<feature type="domain" description="Protein kinase" evidence="3">
    <location>
        <begin position="31"/>
        <end position="321"/>
    </location>
</feature>